<dbReference type="GeneID" id="20316198"/>
<protein>
    <submittedName>
        <fullName evidence="2">Uncharacterized protein</fullName>
    </submittedName>
</protein>
<organism evidence="2 3">
    <name type="scientific">Opisthorchis viverrini</name>
    <name type="common">Southeast Asian liver fluke</name>
    <dbReference type="NCBI Taxonomy" id="6198"/>
    <lineage>
        <taxon>Eukaryota</taxon>
        <taxon>Metazoa</taxon>
        <taxon>Spiralia</taxon>
        <taxon>Lophotrochozoa</taxon>
        <taxon>Platyhelminthes</taxon>
        <taxon>Trematoda</taxon>
        <taxon>Digenea</taxon>
        <taxon>Opisthorchiida</taxon>
        <taxon>Opisthorchiata</taxon>
        <taxon>Opisthorchiidae</taxon>
        <taxon>Opisthorchis</taxon>
    </lineage>
</organism>
<dbReference type="RefSeq" id="XP_009164422.1">
    <property type="nucleotide sequence ID" value="XM_009166158.1"/>
</dbReference>
<dbReference type="CTD" id="20316198"/>
<accession>A0A075AIK1</accession>
<gene>
    <name evidence="2" type="ORF">T265_02010</name>
</gene>
<dbReference type="Proteomes" id="UP000054324">
    <property type="component" value="Unassembled WGS sequence"/>
</dbReference>
<sequence length="82" mass="8826">MGPKKGETGRGLSRLEQPGSIPARVPPSCGMTARHRKGVTAERSLLVLSVECFLQTRFTLGQNLAVGQIDINHCCSALIDHL</sequence>
<evidence type="ECO:0000256" key="1">
    <source>
        <dbReference type="SAM" id="MobiDB-lite"/>
    </source>
</evidence>
<dbReference type="OrthoDB" id="6266369at2759"/>
<name>A0A075AIK1_OPIVI</name>
<feature type="region of interest" description="Disordered" evidence="1">
    <location>
        <begin position="1"/>
        <end position="31"/>
    </location>
</feature>
<dbReference type="KEGG" id="ovi:T265_02010"/>
<evidence type="ECO:0000313" key="2">
    <source>
        <dbReference type="EMBL" id="KER31774.1"/>
    </source>
</evidence>
<proteinExistence type="predicted"/>
<reference evidence="2 3" key="1">
    <citation type="submission" date="2013-11" db="EMBL/GenBank/DDBJ databases">
        <title>Opisthorchis viverrini - life in the bile duct.</title>
        <authorList>
            <person name="Young N.D."/>
            <person name="Nagarajan N."/>
            <person name="Lin S.J."/>
            <person name="Korhonen P.K."/>
            <person name="Jex A.R."/>
            <person name="Hall R.S."/>
            <person name="Safavi-Hemami H."/>
            <person name="Kaewkong W."/>
            <person name="Bertrand D."/>
            <person name="Gao S."/>
            <person name="Seet Q."/>
            <person name="Wongkham S."/>
            <person name="Teh B.T."/>
            <person name="Wongkham C."/>
            <person name="Intapan P.M."/>
            <person name="Maleewong W."/>
            <person name="Yang X."/>
            <person name="Hu M."/>
            <person name="Wang Z."/>
            <person name="Hofmann A."/>
            <person name="Sternberg P.W."/>
            <person name="Tan P."/>
            <person name="Wang J."/>
            <person name="Gasser R.B."/>
        </authorList>
    </citation>
    <scope>NUCLEOTIDE SEQUENCE [LARGE SCALE GENOMIC DNA]</scope>
</reference>
<keyword evidence="3" id="KW-1185">Reference proteome</keyword>
<dbReference type="AlphaFoldDB" id="A0A075AIK1"/>
<evidence type="ECO:0000313" key="3">
    <source>
        <dbReference type="Proteomes" id="UP000054324"/>
    </source>
</evidence>
<dbReference type="EMBL" id="KL596641">
    <property type="protein sequence ID" value="KER31774.1"/>
    <property type="molecule type" value="Genomic_DNA"/>
</dbReference>